<dbReference type="SMART" id="SM00858">
    <property type="entry name" value="SAF"/>
    <property type="match status" value="1"/>
</dbReference>
<sequence>MLNAMIIDAKDDVVVAIEPIKAGDEVNYMLDGQVQTLKAVTDVTIYHKLARHDIKKGDMVSKYGQHIGMAACDIKMGEHVHTHNIESKREDLHD</sequence>
<name>A0ABT7URM7_9FIRM</name>
<feature type="domain" description="SAF" evidence="2">
    <location>
        <begin position="11"/>
        <end position="86"/>
    </location>
</feature>
<gene>
    <name evidence="3" type="ORF">QUW08_09580</name>
</gene>
<keyword evidence="1" id="KW-0456">Lyase</keyword>
<evidence type="ECO:0000313" key="4">
    <source>
        <dbReference type="Proteomes" id="UP001529380"/>
    </source>
</evidence>
<evidence type="ECO:0000256" key="1">
    <source>
        <dbReference type="ARBA" id="ARBA00023239"/>
    </source>
</evidence>
<keyword evidence="4" id="KW-1185">Reference proteome</keyword>
<dbReference type="Proteomes" id="UP001529380">
    <property type="component" value="Unassembled WGS sequence"/>
</dbReference>
<dbReference type="InterPro" id="IPR052172">
    <property type="entry name" value="UxaA_altronate/galactarate_dh"/>
</dbReference>
<dbReference type="CDD" id="cd11613">
    <property type="entry name" value="SAF_AH_GD"/>
    <property type="match status" value="1"/>
</dbReference>
<organism evidence="3 4">
    <name type="scientific">Allofournierella massiliensis</name>
    <dbReference type="NCBI Taxonomy" id="1650663"/>
    <lineage>
        <taxon>Bacteria</taxon>
        <taxon>Bacillati</taxon>
        <taxon>Bacillota</taxon>
        <taxon>Clostridia</taxon>
        <taxon>Eubacteriales</taxon>
        <taxon>Oscillospiraceae</taxon>
        <taxon>Allofournierella</taxon>
    </lineage>
</organism>
<protein>
    <submittedName>
        <fullName evidence="3">UxaA family hydrolase</fullName>
    </submittedName>
</protein>
<dbReference type="RefSeq" id="WP_087182312.1">
    <property type="nucleotide sequence ID" value="NZ_JAUDCL010000016.1"/>
</dbReference>
<comment type="caution">
    <text evidence="3">The sequence shown here is derived from an EMBL/GenBank/DDBJ whole genome shotgun (WGS) entry which is preliminary data.</text>
</comment>
<reference evidence="3 4" key="1">
    <citation type="submission" date="2023-06" db="EMBL/GenBank/DDBJ databases">
        <title>Identification and characterization of horizontal gene transfer across gut microbiota members of farm animals based on homology search.</title>
        <authorList>
            <person name="Schwarzerova J."/>
            <person name="Nykrynova M."/>
            <person name="Jureckova K."/>
            <person name="Cejkova D."/>
            <person name="Rychlik I."/>
        </authorList>
    </citation>
    <scope>NUCLEOTIDE SEQUENCE [LARGE SCALE GENOMIC DNA]</scope>
    <source>
        <strain evidence="3 4">ET340</strain>
    </source>
</reference>
<keyword evidence="3" id="KW-0378">Hydrolase</keyword>
<dbReference type="InterPro" id="IPR044144">
    <property type="entry name" value="SAF_UxaA/GarD"/>
</dbReference>
<reference evidence="4" key="2">
    <citation type="submission" date="2023-06" db="EMBL/GenBank/DDBJ databases">
        <title>Identification and characterization of horizontal gene transfer across gut microbiota members of farm animals based on homology search.</title>
        <authorList>
            <person name="Zeman M."/>
            <person name="Kubasova T."/>
            <person name="Jahodarova E."/>
            <person name="Nykrynova M."/>
            <person name="Rychlik I."/>
        </authorList>
    </citation>
    <scope>NUCLEOTIDE SEQUENCE [LARGE SCALE GENOMIC DNA]</scope>
    <source>
        <strain evidence="4">ET340</strain>
    </source>
</reference>
<dbReference type="PANTHER" id="PTHR30536:SF5">
    <property type="entry name" value="ALTRONATE DEHYDRATASE"/>
    <property type="match status" value="1"/>
</dbReference>
<reference evidence="3 4" key="3">
    <citation type="submission" date="2023-06" db="EMBL/GenBank/DDBJ databases">
        <authorList>
            <person name="Zeman M."/>
            <person name="Kubasova T."/>
            <person name="Jahodarova E."/>
            <person name="Nykrynova M."/>
            <person name="Rychlik I."/>
        </authorList>
    </citation>
    <scope>NUCLEOTIDE SEQUENCE [LARGE SCALE GENOMIC DNA]</scope>
    <source>
        <strain evidence="3 4">ET340</strain>
    </source>
</reference>
<dbReference type="Pfam" id="PF08666">
    <property type="entry name" value="SAF"/>
    <property type="match status" value="1"/>
</dbReference>
<dbReference type="InterPro" id="IPR013974">
    <property type="entry name" value="SAF"/>
</dbReference>
<accession>A0ABT7URM7</accession>
<proteinExistence type="predicted"/>
<dbReference type="EMBL" id="JAUDCL010000016">
    <property type="protein sequence ID" value="MDM8201536.1"/>
    <property type="molecule type" value="Genomic_DNA"/>
</dbReference>
<evidence type="ECO:0000259" key="2">
    <source>
        <dbReference type="SMART" id="SM00858"/>
    </source>
</evidence>
<evidence type="ECO:0000313" key="3">
    <source>
        <dbReference type="EMBL" id="MDM8201536.1"/>
    </source>
</evidence>
<dbReference type="Gene3D" id="2.30.130.110">
    <property type="match status" value="1"/>
</dbReference>
<dbReference type="GO" id="GO:0016787">
    <property type="term" value="F:hydrolase activity"/>
    <property type="evidence" value="ECO:0007669"/>
    <property type="project" value="UniProtKB-KW"/>
</dbReference>
<dbReference type="PANTHER" id="PTHR30536">
    <property type="entry name" value="ALTRONATE/GALACTARATE DEHYDRATASE"/>
    <property type="match status" value="1"/>
</dbReference>